<feature type="region of interest" description="Disordered" evidence="13">
    <location>
        <begin position="2944"/>
        <end position="2970"/>
    </location>
</feature>
<dbReference type="OrthoDB" id="532981at2759"/>
<feature type="domain" description="G-protein coupled receptors family 2 profile 1" evidence="17">
    <location>
        <begin position="3440"/>
        <end position="3547"/>
    </location>
</feature>
<feature type="domain" description="G-protein coupled receptors family 2 profile 2" evidence="18">
    <location>
        <begin position="3880"/>
        <end position="4139"/>
    </location>
</feature>
<proteinExistence type="predicted"/>
<dbReference type="Gene3D" id="3.10.250.10">
    <property type="entry name" value="SRCR-like domain"/>
    <property type="match status" value="24"/>
</dbReference>
<feature type="transmembrane region" description="Helical" evidence="14">
    <location>
        <begin position="4026"/>
        <end position="4059"/>
    </location>
</feature>
<dbReference type="SUPFAM" id="SSF81321">
    <property type="entry name" value="Family A G protein-coupled receptor-like"/>
    <property type="match status" value="1"/>
</dbReference>
<feature type="disulfide bond" evidence="11">
    <location>
        <begin position="1122"/>
        <end position="1132"/>
    </location>
</feature>
<feature type="domain" description="SRCR" evidence="19">
    <location>
        <begin position="36"/>
        <end position="134"/>
    </location>
</feature>
<dbReference type="Gene3D" id="1.20.1070.10">
    <property type="entry name" value="Rhodopsin 7-helix transmembrane proteins"/>
    <property type="match status" value="1"/>
</dbReference>
<feature type="domain" description="SRCR" evidence="19">
    <location>
        <begin position="1162"/>
        <end position="1263"/>
    </location>
</feature>
<feature type="domain" description="SRCR" evidence="19">
    <location>
        <begin position="1608"/>
        <end position="1709"/>
    </location>
</feature>
<feature type="compositionally biased region" description="Pro residues" evidence="13">
    <location>
        <begin position="2896"/>
        <end position="2906"/>
    </location>
</feature>
<dbReference type="SUPFAM" id="SSF48726">
    <property type="entry name" value="Immunoglobulin"/>
    <property type="match status" value="1"/>
</dbReference>
<evidence type="ECO:0000259" key="17">
    <source>
        <dbReference type="PROSITE" id="PS50227"/>
    </source>
</evidence>
<feature type="disulfide bond" evidence="11">
    <location>
        <begin position="2084"/>
        <end position="2148"/>
    </location>
</feature>
<feature type="disulfide bond" evidence="11">
    <location>
        <begin position="2020"/>
        <end position="2030"/>
    </location>
</feature>
<dbReference type="FunFam" id="3.10.250.10:FF:000016">
    <property type="entry name" value="Scavenger receptor cysteine-rich protein type 12"/>
    <property type="match status" value="10"/>
</dbReference>
<dbReference type="Pfam" id="PF01825">
    <property type="entry name" value="GPS"/>
    <property type="match status" value="1"/>
</dbReference>
<feature type="disulfide bond" evidence="11">
    <location>
        <begin position="1201"/>
        <end position="1262"/>
    </location>
</feature>
<dbReference type="FunFam" id="3.10.250.10:FF:000007">
    <property type="entry name" value="Soluble scavenger receptor cysteine-rich domain-containing protein SSC5D"/>
    <property type="match status" value="3"/>
</dbReference>
<feature type="disulfide bond" evidence="11">
    <location>
        <begin position="59"/>
        <end position="123"/>
    </location>
</feature>
<dbReference type="SMART" id="SM00202">
    <property type="entry name" value="SR"/>
    <property type="match status" value="24"/>
</dbReference>
<evidence type="ECO:0000259" key="21">
    <source>
        <dbReference type="PROSITE" id="PS50923"/>
    </source>
</evidence>
<evidence type="ECO:0000313" key="22">
    <source>
        <dbReference type="EnsemblMetazoa" id="Aqu2.1.20823_001"/>
    </source>
</evidence>
<feature type="domain" description="Ig-like" evidence="20">
    <location>
        <begin position="3084"/>
        <end position="3209"/>
    </location>
</feature>
<feature type="disulfide bond" evidence="11">
    <location>
        <begin position="445"/>
        <end position="455"/>
    </location>
</feature>
<dbReference type="SUPFAM" id="SSF56487">
    <property type="entry name" value="SRCR-like"/>
    <property type="match status" value="24"/>
</dbReference>
<evidence type="ECO:0000259" key="18">
    <source>
        <dbReference type="PROSITE" id="PS50261"/>
    </source>
</evidence>
<dbReference type="InterPro" id="IPR001190">
    <property type="entry name" value="SRCR"/>
</dbReference>
<name>A0A1X7U0B6_AMPQE</name>
<dbReference type="Gene3D" id="2.60.220.50">
    <property type="match status" value="1"/>
</dbReference>
<feature type="domain" description="Sushi" evidence="21">
    <location>
        <begin position="2757"/>
        <end position="2811"/>
    </location>
</feature>
<dbReference type="InterPro" id="IPR000436">
    <property type="entry name" value="Sushi_SCR_CCP_dom"/>
</dbReference>
<feature type="disulfide bond" evidence="11">
    <location>
        <begin position="1009"/>
        <end position="1019"/>
    </location>
</feature>
<feature type="domain" description="SRCR" evidence="19">
    <location>
        <begin position="1500"/>
        <end position="1600"/>
    </location>
</feature>
<feature type="domain" description="SRCR" evidence="19">
    <location>
        <begin position="1829"/>
        <end position="1935"/>
    </location>
</feature>
<evidence type="ECO:0000256" key="13">
    <source>
        <dbReference type="SAM" id="MobiDB-lite"/>
    </source>
</evidence>
<feature type="transmembrane region" description="Helical" evidence="14">
    <location>
        <begin position="3916"/>
        <end position="3935"/>
    </location>
</feature>
<dbReference type="PROSITE" id="PS50261">
    <property type="entry name" value="G_PROTEIN_RECEP_F2_4"/>
    <property type="match status" value="1"/>
</dbReference>
<feature type="region of interest" description="Disordered" evidence="13">
    <location>
        <begin position="4158"/>
        <end position="4189"/>
    </location>
</feature>
<feature type="disulfide bond" evidence="12">
    <location>
        <begin position="2840"/>
        <end position="2867"/>
    </location>
</feature>
<keyword evidence="4 15" id="KW-0732">Signal</keyword>
<feature type="domain" description="SRCR" evidence="19">
    <location>
        <begin position="2172"/>
        <end position="2272"/>
    </location>
</feature>
<feature type="disulfide bond" evidence="11">
    <location>
        <begin position="785"/>
        <end position="795"/>
    </location>
</feature>
<dbReference type="PRINTS" id="PR00258">
    <property type="entry name" value="SPERACTRCPTR"/>
</dbReference>
<feature type="domain" description="SRCR" evidence="19">
    <location>
        <begin position="489"/>
        <end position="587"/>
    </location>
</feature>
<feature type="domain" description="SRCR" evidence="19">
    <location>
        <begin position="1950"/>
        <end position="2050"/>
    </location>
</feature>
<keyword evidence="6 14" id="KW-1133">Transmembrane helix</keyword>
<dbReference type="PROSITE" id="PS00420">
    <property type="entry name" value="SRCR_1"/>
    <property type="match status" value="8"/>
</dbReference>
<dbReference type="eggNOG" id="KOG4193">
    <property type="taxonomic scope" value="Eukaryota"/>
</dbReference>
<dbReference type="EnsemblMetazoa" id="Aqu2.1.20823_001">
    <property type="protein sequence ID" value="Aqu2.1.20823_001"/>
    <property type="gene ID" value="Aqu2.1.20823"/>
</dbReference>
<dbReference type="Gene3D" id="2.60.40.10">
    <property type="entry name" value="Immunoglobulins"/>
    <property type="match status" value="1"/>
</dbReference>
<keyword evidence="7 14" id="KW-0472">Membrane</keyword>
<feature type="disulfide bond" evidence="11">
    <location>
        <begin position="558"/>
        <end position="568"/>
    </location>
</feature>
<feature type="domain" description="SRCR" evidence="19">
    <location>
        <begin position="932"/>
        <end position="1038"/>
    </location>
</feature>
<evidence type="ECO:0000256" key="11">
    <source>
        <dbReference type="PROSITE-ProRule" id="PRU00196"/>
    </source>
</evidence>
<feature type="disulfide bond" evidence="11">
    <location>
        <begin position="1570"/>
        <end position="1580"/>
    </location>
</feature>
<keyword evidence="9" id="KW-0675">Receptor</keyword>
<dbReference type="SMART" id="SM00032">
    <property type="entry name" value="CCP"/>
    <property type="match status" value="2"/>
</dbReference>
<evidence type="ECO:0000256" key="15">
    <source>
        <dbReference type="SAM" id="SignalP"/>
    </source>
</evidence>
<comment type="subcellular location">
    <subcellularLocation>
        <location evidence="1">Membrane</location>
        <topology evidence="1">Multi-pass membrane protein</topology>
    </subcellularLocation>
    <subcellularLocation>
        <location evidence="2">Membrane</location>
        <topology evidence="2">Single-pass membrane protein</topology>
    </subcellularLocation>
</comment>
<reference evidence="22" key="1">
    <citation type="submission" date="2017-05" db="UniProtKB">
        <authorList>
            <consortium name="EnsemblMetazoa"/>
        </authorList>
    </citation>
    <scope>IDENTIFICATION</scope>
</reference>
<evidence type="ECO:0000256" key="9">
    <source>
        <dbReference type="ARBA" id="ARBA00023170"/>
    </source>
</evidence>
<evidence type="ECO:0000259" key="19">
    <source>
        <dbReference type="PROSITE" id="PS50287"/>
    </source>
</evidence>
<feature type="transmembrane region" description="Helical" evidence="14">
    <location>
        <begin position="4080"/>
        <end position="4106"/>
    </location>
</feature>
<feature type="disulfide bond" evidence="11">
    <location>
        <begin position="103"/>
        <end position="113"/>
    </location>
</feature>
<dbReference type="PANTHER" id="PTHR19331:SF465">
    <property type="entry name" value="EGG PEPTIDE SPERACT RECEPTOR"/>
    <property type="match status" value="1"/>
</dbReference>
<dbReference type="InterPro" id="IPR000203">
    <property type="entry name" value="GPS"/>
</dbReference>
<feature type="disulfide bond" evidence="11">
    <location>
        <begin position="2197"/>
        <end position="2261"/>
    </location>
</feature>
<keyword evidence="3 14" id="KW-0812">Transmembrane</keyword>
<dbReference type="PROSITE" id="PS50227">
    <property type="entry name" value="G_PROTEIN_RECEP_F2_3"/>
    <property type="match status" value="2"/>
</dbReference>
<feature type="disulfide bond" evidence="11">
    <location>
        <begin position="2570"/>
        <end position="2580"/>
    </location>
</feature>
<feature type="disulfide bond" evidence="11">
    <location>
        <begin position="2128"/>
        <end position="2138"/>
    </location>
</feature>
<organism evidence="22">
    <name type="scientific">Amphimedon queenslandica</name>
    <name type="common">Sponge</name>
    <dbReference type="NCBI Taxonomy" id="400682"/>
    <lineage>
        <taxon>Eukaryota</taxon>
        <taxon>Metazoa</taxon>
        <taxon>Porifera</taxon>
        <taxon>Demospongiae</taxon>
        <taxon>Heteroscleromorpha</taxon>
        <taxon>Haplosclerida</taxon>
        <taxon>Niphatidae</taxon>
        <taxon>Amphimedon</taxon>
    </lineage>
</organism>
<dbReference type="GO" id="GO:0007166">
    <property type="term" value="P:cell surface receptor signaling pathway"/>
    <property type="evidence" value="ECO:0007669"/>
    <property type="project" value="InterPro"/>
</dbReference>
<dbReference type="InterPro" id="IPR007110">
    <property type="entry name" value="Ig-like_dom"/>
</dbReference>
<feature type="disulfide bond" evidence="11">
    <location>
        <begin position="1412"/>
        <end position="1476"/>
    </location>
</feature>
<feature type="disulfide bond" evidence="11">
    <location>
        <begin position="1790"/>
        <end position="1800"/>
    </location>
</feature>
<feature type="domain" description="SRCR" evidence="19">
    <location>
        <begin position="264"/>
        <end position="361"/>
    </location>
</feature>
<evidence type="ECO:0000256" key="10">
    <source>
        <dbReference type="ARBA" id="ARBA00023180"/>
    </source>
</evidence>
<dbReference type="GO" id="GO:0004930">
    <property type="term" value="F:G protein-coupled receptor activity"/>
    <property type="evidence" value="ECO:0007669"/>
    <property type="project" value="InterPro"/>
</dbReference>
<feature type="disulfide bond" evidence="11">
    <location>
        <begin position="2349"/>
        <end position="2359"/>
    </location>
</feature>
<dbReference type="SUPFAM" id="SSF57535">
    <property type="entry name" value="Complement control module/SCR domain"/>
    <property type="match status" value="2"/>
</dbReference>
<feature type="disulfide bond" evidence="11">
    <location>
        <begin position="754"/>
        <end position="815"/>
    </location>
</feature>
<dbReference type="PROSITE" id="PS50923">
    <property type="entry name" value="SUSHI"/>
    <property type="match status" value="2"/>
</dbReference>
<dbReference type="PROSITE" id="PS50835">
    <property type="entry name" value="IG_LIKE"/>
    <property type="match status" value="1"/>
</dbReference>
<feature type="disulfide bond" evidence="11">
    <location>
        <begin position="1315"/>
        <end position="1376"/>
    </location>
</feature>
<evidence type="ECO:0000256" key="2">
    <source>
        <dbReference type="ARBA" id="ARBA00004167"/>
    </source>
</evidence>
<feature type="disulfide bond" evidence="11">
    <location>
        <begin position="328"/>
        <end position="338"/>
    </location>
</feature>
<dbReference type="PROSITE" id="PS50221">
    <property type="entry name" value="GAIN_B"/>
    <property type="match status" value="1"/>
</dbReference>
<evidence type="ECO:0000256" key="6">
    <source>
        <dbReference type="ARBA" id="ARBA00022989"/>
    </source>
</evidence>
<dbReference type="InterPro" id="IPR057244">
    <property type="entry name" value="GAIN_B"/>
</dbReference>
<feature type="disulfide bond" evidence="11">
    <location>
        <begin position="741"/>
        <end position="805"/>
    </location>
</feature>
<feature type="disulfide bond" evidence="11">
    <location>
        <begin position="1456"/>
        <end position="1466"/>
    </location>
</feature>
<dbReference type="InterPro" id="IPR046338">
    <property type="entry name" value="GAIN_dom_sf"/>
</dbReference>
<dbReference type="PANTHER" id="PTHR19331">
    <property type="entry name" value="SCAVENGER RECEPTOR DOMAIN-CONTAINING"/>
    <property type="match status" value="1"/>
</dbReference>
<dbReference type="FunFam" id="3.10.250.10:FF:000001">
    <property type="entry name" value="Lysyl oxidase 4 isoform X1"/>
    <property type="match status" value="2"/>
</dbReference>
<keyword evidence="8 11" id="KW-1015">Disulfide bond</keyword>
<evidence type="ECO:0000259" key="20">
    <source>
        <dbReference type="PROSITE" id="PS50835"/>
    </source>
</evidence>
<feature type="disulfide bond" evidence="11">
    <location>
        <begin position="1347"/>
        <end position="1357"/>
    </location>
</feature>
<evidence type="ECO:0000256" key="7">
    <source>
        <dbReference type="ARBA" id="ARBA00023136"/>
    </source>
</evidence>
<feature type="disulfide bond" evidence="11">
    <location>
        <begin position="1988"/>
        <end position="2049"/>
    </location>
</feature>
<feature type="domain" description="SRCR" evidence="19">
    <location>
        <begin position="2280"/>
        <end position="2381"/>
    </location>
</feature>
<feature type="domain" description="SRCR" evidence="19">
    <location>
        <begin position="1723"/>
        <end position="1822"/>
    </location>
</feature>
<accession>A0A1X7U0B6</accession>
<sequence length="4304" mass="474014">MELTCPLLSALPFLFFVLFSALDLAHSQSCSNNGSVRLTTNSGYGAVELCFNGTWGSICRDFWDNNDASVVCSQLGFSPYGAIASPVYRSSTLSSHHNFNFTCNGTEDSLLNCSYTILRDYSCPLSSDANVFCQSKNDVAESNCTDGEVRLIGGSNDYEGRVEVCINRAWGSICGSSFGTADANVVCRRIGAIPNGFASRVGSLGFPSGTATYPLLGSLYCFGTEPDLTKCNQNYLHARTYSFCRSRSNDAAVRCEPFCTNGTVRISNKGAEYGNVEVCIDSTWRTICSNSWSYEEAAVACRELGFSKYGAVPGIDYSRWPVGLTVNCTGTEDNIWDCAYSLTDEIPNSCSRFSPASIYCYNSTIPDNCTTGDVRLVGGNAVNQGIVQVCINHYWGTTCRQSWHNSETMVACNQLGFQRYGGMQVDSRTFELVTSRPNLFTNMYCNGRENSLFDCSRNMFISSLVSRTCGSRNYDVAITCEVPCTSGDIRIAGGPTSLIGRVQICSNRTWGTICSDYWDTTDARVVCKQLGYSNYGAIAIRNAFSDSLWPTHITDLNCIGDEDSIWNCSFNRQPPRNCFWDASVSCQWSNNTNVTSCKTGDIRLVGGQTIYEGRVEICIDRVWGTICGSNWGIPDSNIVCKQLGHIGLGSIAYTTSNKFGRGIGPIHLTNVRCSGRESNLLSCSHTPYISPSSCTHFNDVGVKCEASCENGTIRLYSNSDSYFRRYGRVQICINNVWGTICDQSWDDNDASVVCRMLGYSPYGATALNRTFTEGVWPFHIRELNCTGSEDSIWDCPHDNRPRSNCGTTNDAAIVCELSTAQPSDCSTGDLRLRGGSTQYEGRIEMCYNGLWGSVCYSGFGYNELLVVCNQLGYQRFAVRASSAQFGSSRLPVFTLSGRCTRSHTGNLTSCAQKTLPGPFCYRSNEARVICKARCTDGDMEYDTSSSYGHVRVCINGTWSLICASGLTRRDANLSSVLCSSLGFSQYGATYSTSYINNGFYFYFVYDVICNGSEKNVLDCQRVLSNVRSCFQPVTVYCQKEGIEAPVNCSDGDIRLYGGAAPNEGTLHVCSSNSWNSVCYSRYYTASTNVVCKELGYTQYYNTRTIHRLTNFQFPITVQHRECRGSEERFSDCPVRSLISHSTPCVVDAVNITCSAPCVNGSVRLAYPDNYYYGQVLVCIGGVWGSICRNEYWNHADASVLCKQLGFSPYGAIALPSSQNGDANYISILSGLNCTGDEASFTDCIVDSNAPVCSRFNYATVICPVPAGEYSNCTDGEVMLVGGDTEYEGTVQICLNRAWGTVYPNSWNINSAQTVCNVLGYTAIGALPTRNAFHGRGTGPVLFSSIACSGPQQSVFDCSVSLNTIGREHYNDAGIQCQPFCNSGDVRIIPDNSRMPNEGVVEVCVNRTWGTICDRSWNTTAANVICRQLGYSPTGAIIISSRYYNDYKPVHIGDINCTGSEGSFTNCLLNYTTQAGCTGFFNDARIRCAVLPETNCTAGSVRLVGGNTPEEGRVQICFNNHWGEICPLSWTTPDALVVCRQLGLPTVGAYFTTEFGKGDILTVNFTTAYGCRGNEPSLSNCSFSVSPACSLFTYHAGVHCEAHCSNGDIRLRADHRYDNFGRVEVCLNGTWGTVCTNGFDSNSASVVCNQLGYSPYGAIAMTRSESILPHNIYNVSCTGDEESLLNCTYSTKPVAGLTCGTSDDAAVICQDLSVEYSNCTDNEIQLVNGPSPNEGTVQICHNGAWGVLCYYRYSNAINQAVCNQLGFQTEGAVATFGRYSNVPILYSSVACQSTDKYLSDCTFTGQIGSSRCGSKSIIGVRCHHCTNGEMRIVQRSNQLFPQYTVGRIELCVNGSWGTICSDFFDNSDASVFCRQMGYSPLGAVPLVGYFPEGIFPFHIVDLNCTGDEESIGDCPRNGLLSEYTCNGNNDAAVSCIKNEEAQYANCTDGQIRLLGGSNPLEGRAEICHNSMWFGLCPTFQSTYSYNAICKQLGHLGQNARSSLDPFFKLPVVPYFHKQFSCSQTEDNLNNCRIVSTLCPPQNNVYLHLKCEERCKNEDIRLQGVTGQDNAGRVEVCVDGEWRSICQDDFEYTDASVVCKQLGFSPYGAQTVSGNRYSSSNSFYIYELNCTGYESSIWDCPFYNQSDGKCPFHANVICQYNNATIDSSCGNGDVRLMGGANELEGRVEVCYNKMWGSICGTFWRSNSANVVCNQLGYQGSSTSAFRGYFGEGLGPSITSQVSCGGDESSLLFCTNDTFSALRCGHLSIANVRCQESCADGEVRLNGSSASSIGRVELCIAQVWTTVCHMNWDLMDARVVCRQLGYSPYGAVPTYNCFTEGQLTFGITDIHCNGTEDNLLNCSHSQEPLLHSCRSHEDAGVNCQEMSSVVRANCTNGEVRLVNGSGPHEGRVEICINEAWGSICSNEWDDKEADIVCRQLGYLPLGARVKSFGPGSSPIFLSNLYCIGTEDNLLECHQQPCRTHNCSNANDAGVVCERPCTNGNIRLGDDISGLRGRVEVCVNMSWYTVCHHGWTSKEASVVCHQLGHSKHGVLAATTVFDYEWPVGLFNLHCNGSETSIWDCNFTTTNDVGQTCGRFDDASVFCIPDSAYDNCTYGDVRLVGGDTDYEGNVQICSNNTWTSVCSGRSWTSFYASIVCRQLNYDIGDCYDDYDYYDDYEDDRNKREIDDYDNEESSSCRSKALFNNYFNTNYTPAFIYSDFRCRGREDSLLDCFKFTDFERLLECSATTAIAGVRCSGIRVCPQLPRPGNGSVSIRGSIAYYSCFRGFRLNATNNTRYCQDNATWNGESIGCELVDCGLLPNPEGGKVGIERSTLGGIAFYACQANFSLGGIPVRRCLENSTWSGIAPACFNQTVPNDIPGRSVIFEYIYQINIEIPSLEPPPSRPPPGQFAGRKKRATSFRLSTHERFILSLLRETNGTHIVNCTVMQSDDGSDNGPLRPTREESSSSNQPVMCNITSYSTTDLSRSITSTVFSGLLSDAEQLNIVQSSIVYGIGGFCEPNITNSSLYGSNGWPKTGGGSSTTTSCQYGHYLYWDRDDIDAPVHRYCQPGGEWSSPNYTLCRDTRPYVSILGQRHSVDYNVTFQEGESVDIICQTQNALRIPGDIITWYDPKGDVVPHESSLINGSSFSEGVTISDFKQLRVDIFSPFSTLTSYYNRALGHSISPSRSIEGTYVCEGSNSHGSRSISVTININAPNGPYSSVFIRGNLTNITNFGSITEEQYKLAVIEDIILDNITTSNKLHRVNCKFVALRPEDQNLANYSRIDCSIREYPPGNASLELGQSVTKNFDIENSTLVSVTGFCNYEESVHSKYGNYMWSESYGGTSHTKPCPNNESKSIIRHCITNGDGWGDIDFTPCRELQNLSDPFKVYIRFSSNFTSVIPSGNSSAVLDNIRIIIELAVPAKASCGQVEDESDSSNSRIECVITGTMESPPTAATLQMLTNNITSALVSRQYTVLRSTATSEDGFCDAQTEITSSPDRGRYEWPEAQSNTRKSLPCVYGPGRARATRYCLSRGNWSVSDTSNCATALTLKFRNLENVITEFNVTVENLEAIVTNLSVILNNTEDTADRNRDNLQVVLKILRETGDIFTESLEEFDIETIEMIVNNTVNILDDVEEWPLPVIQPSVNIIIQSFEAIAEALVTKANFSNITIASEDILLRGERIMRDFFNNFGRKFTVSTENNGLNVESEKANENGLLPEESASISVPASIISLIPNKENVNVIFVAYNNTFLFPIRTGRRDSNQTSTRDLAIGSQVIGFSIPGIPEGTELPEPVNISLRLANPKTGTLENITSPTCVFWDFKAAGGRGNWSTSGCRTIVTDSSFSTVRCECNHLTNFACLVDISARTEEPTQPPKAYRTTLESLTIIGVIFSLVGLTLTAITYLIFKKLRVRDASKFHVQLCISLFLMLLIFVSGIDKISNRAGCITVGIFIHYFALVSWMWMGAEALLMFQKLVIVFSNITWRFHLVVSLICWGVPLLPVIITLSIDPDNYITYYQDTSQVEGFCFISNTGAFFGAFFVPILLLIIFNVVVYILIIRVLVLHYLRKKKRQSKDTMSAKEILKLMLSFIGIMSLFGISWIFAVLTFTSKSPRAAFGAQIMFTLFNVFQGFFIFIFFVVLNNDTREAWKNLLTPWKNNRDYSKKGSSSKATLSTTSRGHDKSSKSSHFGKKGALDHNLKQRNQSLPSIHSLDCNVAVPNIYSMIDDEETTINEPPSVLYEEVKKEKGEQEEEEEGDKAYLNGKAIKDVRIERKFTVRNTHQIEKADLDFKSKDDDDDSADDDADAF</sequence>
<feature type="disulfide bond" evidence="11">
    <location>
        <begin position="673"/>
        <end position="683"/>
    </location>
</feature>
<feature type="disulfide bond" evidence="11">
    <location>
        <begin position="2463"/>
        <end position="2473"/>
    </location>
</feature>
<dbReference type="InterPro" id="IPR013783">
    <property type="entry name" value="Ig-like_fold"/>
</dbReference>
<keyword evidence="5" id="KW-0677">Repeat</keyword>
<feature type="disulfide bond" evidence="11">
    <location>
        <begin position="72"/>
        <end position="133"/>
    </location>
</feature>
<dbReference type="GO" id="GO:0016020">
    <property type="term" value="C:membrane"/>
    <property type="evidence" value="ECO:0007669"/>
    <property type="project" value="UniProtKB-SubCell"/>
</dbReference>
<feature type="transmembrane region" description="Helical" evidence="14">
    <location>
        <begin position="3883"/>
        <end position="3904"/>
    </location>
</feature>
<feature type="domain" description="SRCR" evidence="19">
    <location>
        <begin position="830"/>
        <end position="931"/>
    </location>
</feature>
<feature type="disulfide bond" evidence="11">
    <location>
        <begin position="1903"/>
        <end position="1913"/>
    </location>
</feature>
<feature type="transmembrane region" description="Helical" evidence="14">
    <location>
        <begin position="3947"/>
        <end position="3970"/>
    </location>
</feature>
<dbReference type="Pfam" id="PF00084">
    <property type="entry name" value="Sushi"/>
    <property type="match status" value="2"/>
</dbReference>
<dbReference type="InterPro" id="IPR035976">
    <property type="entry name" value="Sushi/SCR/CCP_sf"/>
</dbReference>
<feature type="domain" description="G-protein coupled receptors family 2 profile 1" evidence="17">
    <location>
        <begin position="3015"/>
        <end position="3083"/>
    </location>
</feature>
<evidence type="ECO:0000256" key="14">
    <source>
        <dbReference type="SAM" id="Phobius"/>
    </source>
</evidence>
<protein>
    <recommendedName>
        <fullName evidence="23">Deleted in malignant brain tumors 1 protein</fullName>
    </recommendedName>
</protein>
<dbReference type="CDD" id="cd00033">
    <property type="entry name" value="CCP"/>
    <property type="match status" value="2"/>
</dbReference>
<dbReference type="InterPro" id="IPR001879">
    <property type="entry name" value="GPCR_2_extracellular_dom"/>
</dbReference>
<dbReference type="PROSITE" id="PS50287">
    <property type="entry name" value="SRCR_2"/>
    <property type="match status" value="24"/>
</dbReference>
<feature type="domain" description="SRCR" evidence="19">
    <location>
        <begin position="602"/>
        <end position="705"/>
    </location>
</feature>
<feature type="domain" description="SRCR" evidence="19">
    <location>
        <begin position="1385"/>
        <end position="1488"/>
    </location>
</feature>
<feature type="domain" description="SRCR" evidence="19">
    <location>
        <begin position="2058"/>
        <end position="2157"/>
    </location>
</feature>
<feature type="disulfide bond" evidence="11">
    <location>
        <begin position="1647"/>
        <end position="1708"/>
    </location>
</feature>
<keyword evidence="10" id="KW-0325">Glycoprotein</keyword>
<feature type="disulfide bond" evidence="11">
    <location>
        <begin position="1538"/>
        <end position="1599"/>
    </location>
</feature>
<dbReference type="SMART" id="SM00303">
    <property type="entry name" value="GPS"/>
    <property type="match status" value="1"/>
</dbReference>
<feature type="domain" description="SRCR" evidence="19">
    <location>
        <begin position="374"/>
        <end position="481"/>
    </location>
</feature>
<feature type="disulfide bond" evidence="11">
    <location>
        <begin position="2720"/>
        <end position="2730"/>
    </location>
</feature>
<dbReference type="PRINTS" id="PR00249">
    <property type="entry name" value="GPCRSECRETIN"/>
</dbReference>
<evidence type="ECO:0000259" key="16">
    <source>
        <dbReference type="PROSITE" id="PS50221"/>
    </source>
</evidence>
<feature type="domain" description="SRCR" evidence="19">
    <location>
        <begin position="713"/>
        <end position="816"/>
    </location>
</feature>
<dbReference type="InParanoid" id="A0A1X7U0B6"/>
<feature type="disulfide bond" evidence="11">
    <location>
        <begin position="2210"/>
        <end position="2271"/>
    </location>
</feature>
<feature type="region of interest" description="Disordered" evidence="13">
    <location>
        <begin position="2896"/>
        <end position="2915"/>
    </location>
</feature>
<feature type="disulfide bond" evidence="11">
    <location>
        <begin position="1676"/>
        <end position="1686"/>
    </location>
</feature>
<feature type="disulfide bond" evidence="11">
    <location>
        <begin position="1233"/>
        <end position="1243"/>
    </location>
</feature>
<dbReference type="STRING" id="400682.A0A1X7U0B6"/>
<feature type="domain" description="SRCR" evidence="19">
    <location>
        <begin position="2396"/>
        <end position="2494"/>
    </location>
</feature>
<evidence type="ECO:0008006" key="23">
    <source>
        <dbReference type="Google" id="ProtNLM"/>
    </source>
</evidence>
<dbReference type="Pfam" id="PF00530">
    <property type="entry name" value="SRCR"/>
    <property type="match status" value="24"/>
</dbReference>
<feature type="disulfide bond" evidence="11">
    <location>
        <begin position="514"/>
        <end position="578"/>
    </location>
</feature>
<feature type="domain" description="GAIN-B" evidence="16">
    <location>
        <begin position="3692"/>
        <end position="3866"/>
    </location>
</feature>
<feature type="chain" id="PRO_5012191811" description="Deleted in malignant brain tumors 1 protein" evidence="15">
    <location>
        <begin position="28"/>
        <end position="4304"/>
    </location>
</feature>
<dbReference type="CDD" id="cd15040">
    <property type="entry name" value="7tmB2_Adhesion"/>
    <property type="match status" value="1"/>
</dbReference>
<feature type="domain" description="SRCR" evidence="19">
    <location>
        <begin position="2502"/>
        <end position="2603"/>
    </location>
</feature>
<feature type="domain" description="SRCR" evidence="19">
    <location>
        <begin position="1053"/>
        <end position="1154"/>
    </location>
</feature>
<evidence type="ECO:0000256" key="8">
    <source>
        <dbReference type="ARBA" id="ARBA00023157"/>
    </source>
</evidence>
<dbReference type="InterPro" id="IPR036179">
    <property type="entry name" value="Ig-like_dom_sf"/>
</dbReference>
<evidence type="ECO:0000256" key="1">
    <source>
        <dbReference type="ARBA" id="ARBA00004141"/>
    </source>
</evidence>
<feature type="region of interest" description="Disordered" evidence="13">
    <location>
        <begin position="4282"/>
        <end position="4304"/>
    </location>
</feature>
<feature type="disulfide bond" evidence="11">
    <location>
        <begin position="221"/>
        <end position="231"/>
    </location>
</feature>
<dbReference type="Gene3D" id="2.10.70.10">
    <property type="entry name" value="Complement Module, domain 1"/>
    <property type="match status" value="2"/>
</dbReference>
<evidence type="ECO:0000256" key="4">
    <source>
        <dbReference type="ARBA" id="ARBA00022729"/>
    </source>
</evidence>
<dbReference type="InterPro" id="IPR000832">
    <property type="entry name" value="GPCR_2_secretin-like"/>
</dbReference>
<feature type="transmembrane region" description="Helical" evidence="14">
    <location>
        <begin position="4118"/>
        <end position="4138"/>
    </location>
</feature>
<dbReference type="InterPro" id="IPR017981">
    <property type="entry name" value="GPCR_2-like_7TM"/>
</dbReference>
<keyword evidence="12" id="KW-0768">Sushi</keyword>
<feature type="disulfide bond" evidence="11">
    <location>
        <begin position="1634"/>
        <end position="1698"/>
    </location>
</feature>
<feature type="domain" description="SRCR" evidence="19">
    <location>
        <begin position="149"/>
        <end position="256"/>
    </location>
</feature>
<feature type="signal peptide" evidence="15">
    <location>
        <begin position="1"/>
        <end position="27"/>
    </location>
</feature>
<evidence type="ECO:0000256" key="12">
    <source>
        <dbReference type="PROSITE-ProRule" id="PRU00302"/>
    </source>
</evidence>
<feature type="domain" description="SRCR" evidence="19">
    <location>
        <begin position="2616"/>
        <end position="2754"/>
    </location>
</feature>
<feature type="domain" description="Sushi" evidence="21">
    <location>
        <begin position="2812"/>
        <end position="2869"/>
    </location>
</feature>
<comment type="caution">
    <text evidence="11">Lacks conserved residue(s) required for the propagation of feature annotation.</text>
</comment>
<feature type="disulfide bond" evidence="11">
    <location>
        <begin position="2241"/>
        <end position="2251"/>
    </location>
</feature>
<dbReference type="InterPro" id="IPR036772">
    <property type="entry name" value="SRCR-like_dom_sf"/>
</dbReference>
<feature type="domain" description="SRCR" evidence="19">
    <location>
        <begin position="1277"/>
        <end position="1377"/>
    </location>
</feature>
<feature type="compositionally biased region" description="Basic and acidic residues" evidence="13">
    <location>
        <begin position="4282"/>
        <end position="4291"/>
    </location>
</feature>
<feature type="compositionally biased region" description="Acidic residues" evidence="13">
    <location>
        <begin position="4292"/>
        <end position="4304"/>
    </location>
</feature>
<feature type="transmembrane region" description="Helical" evidence="14">
    <location>
        <begin position="3982"/>
        <end position="4006"/>
    </location>
</feature>
<evidence type="ECO:0000256" key="5">
    <source>
        <dbReference type="ARBA" id="ARBA00022737"/>
    </source>
</evidence>
<dbReference type="Pfam" id="PF00002">
    <property type="entry name" value="7tm_2"/>
    <property type="match status" value="1"/>
</dbReference>
<evidence type="ECO:0000256" key="3">
    <source>
        <dbReference type="ARBA" id="ARBA00022692"/>
    </source>
</evidence>
<feature type="compositionally biased region" description="Polar residues" evidence="13">
    <location>
        <begin position="4162"/>
        <end position="4174"/>
    </location>
</feature>